<keyword evidence="11" id="KW-1185">Reference proteome</keyword>
<keyword evidence="5" id="KW-0560">Oxidoreductase</keyword>
<evidence type="ECO:0000256" key="2">
    <source>
        <dbReference type="ARBA" id="ARBA00022559"/>
    </source>
</evidence>
<accession>A0A0J0XC00</accession>
<comment type="cofactor">
    <cofactor evidence="1">
        <name>heme b</name>
        <dbReference type="ChEBI" id="CHEBI:60344"/>
    </cofactor>
</comment>
<evidence type="ECO:0000313" key="10">
    <source>
        <dbReference type="EMBL" id="KLT38585.1"/>
    </source>
</evidence>
<dbReference type="Gene3D" id="1.10.489.10">
    <property type="entry name" value="Chloroperoxidase-like"/>
    <property type="match status" value="1"/>
</dbReference>
<keyword evidence="8" id="KW-0732">Signal</keyword>
<evidence type="ECO:0000313" key="11">
    <source>
        <dbReference type="Proteomes" id="UP000053611"/>
    </source>
</evidence>
<dbReference type="SUPFAM" id="SSF47571">
    <property type="entry name" value="Cloroperoxidase"/>
    <property type="match status" value="1"/>
</dbReference>
<dbReference type="GO" id="GO:0004601">
    <property type="term" value="F:peroxidase activity"/>
    <property type="evidence" value="ECO:0007669"/>
    <property type="project" value="UniProtKB-KW"/>
</dbReference>
<feature type="signal peptide" evidence="8">
    <location>
        <begin position="1"/>
        <end position="20"/>
    </location>
</feature>
<keyword evidence="6" id="KW-0408">Iron</keyword>
<evidence type="ECO:0000259" key="9">
    <source>
        <dbReference type="PROSITE" id="PS51405"/>
    </source>
</evidence>
<dbReference type="EMBL" id="KQ087296">
    <property type="protein sequence ID" value="KLT38585.1"/>
    <property type="molecule type" value="Genomic_DNA"/>
</dbReference>
<dbReference type="PANTHER" id="PTHR33577:SF16">
    <property type="entry name" value="HEME HALOPEROXIDASE FAMILY PROFILE DOMAIN-CONTAINING PROTEIN"/>
    <property type="match status" value="1"/>
</dbReference>
<evidence type="ECO:0000256" key="7">
    <source>
        <dbReference type="ARBA" id="ARBA00025795"/>
    </source>
</evidence>
<name>A0A0J0XC00_9TREE</name>
<dbReference type="AlphaFoldDB" id="A0A0J0XC00"/>
<dbReference type="GeneID" id="28986722"/>
<dbReference type="SMR" id="A0A0J0XC00"/>
<dbReference type="Proteomes" id="UP000053611">
    <property type="component" value="Unassembled WGS sequence"/>
</dbReference>
<reference evidence="10 11" key="1">
    <citation type="submission" date="2015-03" db="EMBL/GenBank/DDBJ databases">
        <title>Genomics and transcriptomics of the oil-accumulating basidiomycete yeast T. oleaginosus allow insights into substrate utilization and the diverse evolutionary trajectories of mating systems in fungi.</title>
        <authorList>
            <consortium name="DOE Joint Genome Institute"/>
            <person name="Kourist R."/>
            <person name="Kracht O."/>
            <person name="Bracharz F."/>
            <person name="Lipzen A."/>
            <person name="Nolan M."/>
            <person name="Ohm R."/>
            <person name="Grigoriev I."/>
            <person name="Sun S."/>
            <person name="Heitman J."/>
            <person name="Bruck T."/>
            <person name="Nowrousian M."/>
        </authorList>
    </citation>
    <scope>NUCLEOTIDE SEQUENCE [LARGE SCALE GENOMIC DNA]</scope>
    <source>
        <strain evidence="10 11">IBC0246</strain>
    </source>
</reference>
<evidence type="ECO:0000256" key="5">
    <source>
        <dbReference type="ARBA" id="ARBA00023002"/>
    </source>
</evidence>
<evidence type="ECO:0000256" key="4">
    <source>
        <dbReference type="ARBA" id="ARBA00022723"/>
    </source>
</evidence>
<feature type="domain" description="Heme haloperoxidase family profile" evidence="9">
    <location>
        <begin position="138"/>
        <end position="351"/>
    </location>
</feature>
<evidence type="ECO:0000256" key="8">
    <source>
        <dbReference type="SAM" id="SignalP"/>
    </source>
</evidence>
<keyword evidence="4" id="KW-0479">Metal-binding</keyword>
<evidence type="ECO:0000256" key="3">
    <source>
        <dbReference type="ARBA" id="ARBA00022617"/>
    </source>
</evidence>
<proteinExistence type="inferred from homology"/>
<keyword evidence="2" id="KW-0575">Peroxidase</keyword>
<dbReference type="InterPro" id="IPR000028">
    <property type="entry name" value="Chloroperoxidase"/>
</dbReference>
<organism evidence="10 11">
    <name type="scientific">Cutaneotrichosporon oleaginosum</name>
    <dbReference type="NCBI Taxonomy" id="879819"/>
    <lineage>
        <taxon>Eukaryota</taxon>
        <taxon>Fungi</taxon>
        <taxon>Dikarya</taxon>
        <taxon>Basidiomycota</taxon>
        <taxon>Agaricomycotina</taxon>
        <taxon>Tremellomycetes</taxon>
        <taxon>Trichosporonales</taxon>
        <taxon>Trichosporonaceae</taxon>
        <taxon>Cutaneotrichosporon</taxon>
    </lineage>
</organism>
<dbReference type="InterPro" id="IPR036851">
    <property type="entry name" value="Chloroperoxidase-like_sf"/>
</dbReference>
<evidence type="ECO:0000256" key="1">
    <source>
        <dbReference type="ARBA" id="ARBA00001970"/>
    </source>
</evidence>
<dbReference type="PANTHER" id="PTHR33577">
    <property type="entry name" value="STERIGMATOCYSTIN BIOSYNTHESIS PEROXIDASE STCC-RELATED"/>
    <property type="match status" value="1"/>
</dbReference>
<dbReference type="PROSITE" id="PS51405">
    <property type="entry name" value="HEME_HALOPEROXIDASE"/>
    <property type="match status" value="1"/>
</dbReference>
<sequence length="436" mass="46898">MKVTFLVSAFAALSSVSVSAFPFMSPSGNTEIFGLINKLKRFDPKQIEALTAQIKQGMAEAGVDVPKTNFGQTNFRGLTQDGLYEAFGLKRDRQTAVDGNQANAQNNTFDTTGTIPANSTLVGRDLASFLGFGPAEDADHPWIAPGPGDFRGPCPGLNTAANHGYIPRNGLVNPVQLFVGTFQALSLSPDLCAVLGTLSFLFKGDMTKLELSIGTRNGLGDGLAGHGVLEGDASVTRQDAHLGNQWDLDSGRFNQFIQEMDQYGGGDVTPYQLAQSRYRAWAYSRKNNPRFDFNPWRMLVAYGESGFVMENLRGDNIKFTKDMAYHWFVLERFPPGWSKRKIPMTVVEIVAWALLINGLKPTSPGWSLGIKGLFIPIPDFSSLGGFFAGGFLGGNGAGTIQSVGCAMSGAVLGWFPSTLSNLFGALNIGSLNGMSC</sequence>
<evidence type="ECO:0000256" key="6">
    <source>
        <dbReference type="ARBA" id="ARBA00023004"/>
    </source>
</evidence>
<dbReference type="GO" id="GO:0046872">
    <property type="term" value="F:metal ion binding"/>
    <property type="evidence" value="ECO:0007669"/>
    <property type="project" value="UniProtKB-KW"/>
</dbReference>
<protein>
    <recommendedName>
        <fullName evidence="9">Heme haloperoxidase family profile domain-containing protein</fullName>
    </recommendedName>
</protein>
<dbReference type="OrthoDB" id="2594004at2759"/>
<feature type="chain" id="PRO_5005245241" description="Heme haloperoxidase family profile domain-containing protein" evidence="8">
    <location>
        <begin position="21"/>
        <end position="436"/>
    </location>
</feature>
<keyword evidence="3" id="KW-0349">Heme</keyword>
<gene>
    <name evidence="10" type="ORF">CC85DRAFT_314348</name>
</gene>
<comment type="similarity">
    <text evidence="7">Belongs to the chloroperoxidase family.</text>
</comment>
<dbReference type="RefSeq" id="XP_018275076.1">
    <property type="nucleotide sequence ID" value="XM_018426119.1"/>
</dbReference>
<dbReference type="Pfam" id="PF01328">
    <property type="entry name" value="Peroxidase_2"/>
    <property type="match status" value="1"/>
</dbReference>